<dbReference type="InterPro" id="IPR036397">
    <property type="entry name" value="RNaseH_sf"/>
</dbReference>
<comment type="caution">
    <text evidence="3">The sequence shown here is derived from an EMBL/GenBank/DDBJ whole genome shotgun (WGS) entry which is preliminary data.</text>
</comment>
<dbReference type="AlphaFoldDB" id="A0A9Q3ENM3"/>
<dbReference type="GO" id="GO:0005634">
    <property type="term" value="C:nucleus"/>
    <property type="evidence" value="ECO:0007669"/>
    <property type="project" value="UniProtKB-ARBA"/>
</dbReference>
<dbReference type="GO" id="GO:0003723">
    <property type="term" value="F:RNA binding"/>
    <property type="evidence" value="ECO:0007669"/>
    <property type="project" value="UniProtKB-KW"/>
</dbReference>
<feature type="domain" description="Integrase catalytic" evidence="2">
    <location>
        <begin position="1"/>
        <end position="142"/>
    </location>
</feature>
<organism evidence="3 4">
    <name type="scientific">Austropuccinia psidii MF-1</name>
    <dbReference type="NCBI Taxonomy" id="1389203"/>
    <lineage>
        <taxon>Eukaryota</taxon>
        <taxon>Fungi</taxon>
        <taxon>Dikarya</taxon>
        <taxon>Basidiomycota</taxon>
        <taxon>Pucciniomycotina</taxon>
        <taxon>Pucciniomycetes</taxon>
        <taxon>Pucciniales</taxon>
        <taxon>Sphaerophragmiaceae</taxon>
        <taxon>Austropuccinia</taxon>
    </lineage>
</organism>
<dbReference type="PROSITE" id="PS50994">
    <property type="entry name" value="INTEGRASE"/>
    <property type="match status" value="1"/>
</dbReference>
<dbReference type="Gene3D" id="3.30.420.10">
    <property type="entry name" value="Ribonuclease H-like superfamily/Ribonuclease H"/>
    <property type="match status" value="1"/>
</dbReference>
<evidence type="ECO:0000313" key="3">
    <source>
        <dbReference type="EMBL" id="MBW0522118.1"/>
    </source>
</evidence>
<dbReference type="SUPFAM" id="SSF53098">
    <property type="entry name" value="Ribonuclease H-like"/>
    <property type="match status" value="1"/>
</dbReference>
<dbReference type="EMBL" id="AVOT02029333">
    <property type="protein sequence ID" value="MBW0522118.1"/>
    <property type="molecule type" value="Genomic_DNA"/>
</dbReference>
<reference evidence="3" key="1">
    <citation type="submission" date="2021-03" db="EMBL/GenBank/DDBJ databases">
        <title>Draft genome sequence of rust myrtle Austropuccinia psidii MF-1, a brazilian biotype.</title>
        <authorList>
            <person name="Quecine M.C."/>
            <person name="Pachon D.M.R."/>
            <person name="Bonatelli M.L."/>
            <person name="Correr F.H."/>
            <person name="Franceschini L.M."/>
            <person name="Leite T.F."/>
            <person name="Margarido G.R.A."/>
            <person name="Almeida C.A."/>
            <person name="Ferrarezi J.A."/>
            <person name="Labate C.A."/>
        </authorList>
    </citation>
    <scope>NUCLEOTIDE SEQUENCE</scope>
    <source>
        <strain evidence="3">MF-1</strain>
    </source>
</reference>
<dbReference type="InterPro" id="IPR012337">
    <property type="entry name" value="RNaseH-like_sf"/>
</dbReference>
<dbReference type="PANTHER" id="PTHR37984">
    <property type="entry name" value="PROTEIN CBG26694"/>
    <property type="match status" value="1"/>
</dbReference>
<dbReference type="InterPro" id="IPR050951">
    <property type="entry name" value="Retrovirus_Pol_polyprotein"/>
</dbReference>
<dbReference type="GO" id="GO:0015074">
    <property type="term" value="P:DNA integration"/>
    <property type="evidence" value="ECO:0007669"/>
    <property type="project" value="InterPro"/>
</dbReference>
<accession>A0A9Q3ENM3</accession>
<dbReference type="InterPro" id="IPR001584">
    <property type="entry name" value="Integrase_cat-core"/>
</dbReference>
<sequence length="142" mass="16689">MDWVTALLQSGDRSYNSFLVIFDRYRKTAIFLLCHKDYTAMDKALLWNRVLSHTGLFKNITSDRDTKLTSALWTNLQRLFGTKSSQFIAYHSQTDRLPEKLFQTLEDMIRRFFAYGLELKYSGGFAHEWCTLIYALESAYET</sequence>
<keyword evidence="4" id="KW-1185">Reference proteome</keyword>
<evidence type="ECO:0000313" key="4">
    <source>
        <dbReference type="Proteomes" id="UP000765509"/>
    </source>
</evidence>
<protein>
    <recommendedName>
        <fullName evidence="2">Integrase catalytic domain-containing protein</fullName>
    </recommendedName>
</protein>
<dbReference type="Proteomes" id="UP000765509">
    <property type="component" value="Unassembled WGS sequence"/>
</dbReference>
<gene>
    <name evidence="3" type="ORF">O181_061833</name>
</gene>
<proteinExistence type="predicted"/>
<keyword evidence="1" id="KW-0694">RNA-binding</keyword>
<dbReference type="PANTHER" id="PTHR37984:SF5">
    <property type="entry name" value="PROTEIN NYNRIN-LIKE"/>
    <property type="match status" value="1"/>
</dbReference>
<evidence type="ECO:0000256" key="1">
    <source>
        <dbReference type="ARBA" id="ARBA00022884"/>
    </source>
</evidence>
<evidence type="ECO:0000259" key="2">
    <source>
        <dbReference type="PROSITE" id="PS50994"/>
    </source>
</evidence>
<name>A0A9Q3ENM3_9BASI</name>